<dbReference type="Proteomes" id="UP001243330">
    <property type="component" value="Unassembled WGS sequence"/>
</dbReference>
<proteinExistence type="predicted"/>
<protein>
    <submittedName>
        <fullName evidence="2">Uncharacterized protein</fullName>
    </submittedName>
</protein>
<reference evidence="2" key="1">
    <citation type="submission" date="2023-01" db="EMBL/GenBank/DDBJ databases">
        <title>Colletotrichum chrysophilum M932 genome sequence.</title>
        <authorList>
            <person name="Baroncelli R."/>
        </authorList>
    </citation>
    <scope>NUCLEOTIDE SEQUENCE</scope>
    <source>
        <strain evidence="2">M932</strain>
    </source>
</reference>
<dbReference type="AlphaFoldDB" id="A0AAD8ZZC9"/>
<gene>
    <name evidence="2" type="ORF">CCHR01_18825</name>
</gene>
<feature type="compositionally biased region" description="Polar residues" evidence="1">
    <location>
        <begin position="16"/>
        <end position="28"/>
    </location>
</feature>
<dbReference type="EMBL" id="JAQOWY010000808">
    <property type="protein sequence ID" value="KAK1838553.1"/>
    <property type="molecule type" value="Genomic_DNA"/>
</dbReference>
<feature type="compositionally biased region" description="Basic and acidic residues" evidence="1">
    <location>
        <begin position="1"/>
        <end position="10"/>
    </location>
</feature>
<sequence>MSKSRKDGRLDFTQGRFGQQLSQLPESTKSPEEAILVSTMLDIRLCLISALDEMIPTLTINSSDYKFCLMFQQHEPIVRLVRQHPPRIVQLVPDN</sequence>
<evidence type="ECO:0000256" key="1">
    <source>
        <dbReference type="SAM" id="MobiDB-lite"/>
    </source>
</evidence>
<accession>A0AAD8ZZC9</accession>
<name>A0AAD8ZZC9_9PEZI</name>
<evidence type="ECO:0000313" key="3">
    <source>
        <dbReference type="Proteomes" id="UP001243330"/>
    </source>
</evidence>
<keyword evidence="3" id="KW-1185">Reference proteome</keyword>
<comment type="caution">
    <text evidence="2">The sequence shown here is derived from an EMBL/GenBank/DDBJ whole genome shotgun (WGS) entry which is preliminary data.</text>
</comment>
<feature type="region of interest" description="Disordered" evidence="1">
    <location>
        <begin position="1"/>
        <end position="29"/>
    </location>
</feature>
<evidence type="ECO:0000313" key="2">
    <source>
        <dbReference type="EMBL" id="KAK1838553.1"/>
    </source>
</evidence>
<organism evidence="2 3">
    <name type="scientific">Colletotrichum chrysophilum</name>
    <dbReference type="NCBI Taxonomy" id="1836956"/>
    <lineage>
        <taxon>Eukaryota</taxon>
        <taxon>Fungi</taxon>
        <taxon>Dikarya</taxon>
        <taxon>Ascomycota</taxon>
        <taxon>Pezizomycotina</taxon>
        <taxon>Sordariomycetes</taxon>
        <taxon>Hypocreomycetidae</taxon>
        <taxon>Glomerellales</taxon>
        <taxon>Glomerellaceae</taxon>
        <taxon>Colletotrichum</taxon>
        <taxon>Colletotrichum gloeosporioides species complex</taxon>
    </lineage>
</organism>